<dbReference type="eggNOG" id="COG4786">
    <property type="taxonomic scope" value="Bacteria"/>
</dbReference>
<evidence type="ECO:0000259" key="10">
    <source>
        <dbReference type="Pfam" id="PF06429"/>
    </source>
</evidence>
<comment type="subunit">
    <text evidence="5 8">The basal body constitutes a major portion of the flagellar organelle and consists of four rings (L,P,S, and M) mounted on a central rod. The rod consists of about 26 subunits of FlgG in the distal portion, and FlgB, FlgC and FlgF are thought to build up the proximal portion of the rod with about 6 subunits each.</text>
</comment>
<sequence length="261" mass="27574">MRSLWTAGTGMMAQQTNVEVISNNIANMSTTGYKRRRAEFQDLIYQNVRRVGSQSSDTGTSLPQGAQVGLGVRTAAIYRIHEQGNLNQTDNKFDLAIKGNGFFQVQLPSGETAYTRDGTFGLAADGTMVTAEGFTVLPGIQVPANATDVTINATGEVLAKVAGQEQPQNVGQVQLAVFANEAGLEAMGDNLLMATPASGAAQAAAAGQPGYGNVMQGFVETSNVNVVQEITSLITAQRAYEMNSKVITASDDMLSTLTRLK</sequence>
<feature type="domain" description="Flagellar basal body rod protein N-terminal" evidence="9">
    <location>
        <begin position="6"/>
        <end position="34"/>
    </location>
</feature>
<dbReference type="GO" id="GO:0071978">
    <property type="term" value="P:bacterial-type flagellum-dependent swarming motility"/>
    <property type="evidence" value="ECO:0007669"/>
    <property type="project" value="TreeGrafter"/>
</dbReference>
<evidence type="ECO:0000256" key="4">
    <source>
        <dbReference type="ARBA" id="ARBA00023143"/>
    </source>
</evidence>
<evidence type="ECO:0000313" key="12">
    <source>
        <dbReference type="EMBL" id="APT57889.1"/>
    </source>
</evidence>
<evidence type="ECO:0000256" key="7">
    <source>
        <dbReference type="NCBIfam" id="TIGR02488"/>
    </source>
</evidence>
<dbReference type="STRING" id="257708.RGI145_12960"/>
<evidence type="ECO:0000259" key="9">
    <source>
        <dbReference type="Pfam" id="PF00460"/>
    </source>
</evidence>
<dbReference type="InterPro" id="IPR053967">
    <property type="entry name" value="LlgE_F_G-like_D1"/>
</dbReference>
<evidence type="ECO:0000259" key="11">
    <source>
        <dbReference type="Pfam" id="PF22692"/>
    </source>
</evidence>
<dbReference type="AlphaFoldDB" id="A0A1L7AGR8"/>
<feature type="domain" description="Flagellar basal-body/hook protein C-terminal" evidence="10">
    <location>
        <begin position="215"/>
        <end position="260"/>
    </location>
</feature>
<organism evidence="12 14">
    <name type="scientific">Roseomonas gilardii</name>
    <dbReference type="NCBI Taxonomy" id="257708"/>
    <lineage>
        <taxon>Bacteria</taxon>
        <taxon>Pseudomonadati</taxon>
        <taxon>Pseudomonadota</taxon>
        <taxon>Alphaproteobacteria</taxon>
        <taxon>Acetobacterales</taxon>
        <taxon>Roseomonadaceae</taxon>
        <taxon>Roseomonas</taxon>
    </lineage>
</organism>
<reference evidence="13 15" key="2">
    <citation type="journal article" date="2019" name="Microb. Pathog.">
        <title>Comparison of VITEK 2, MALDI-TOF MS, 16S rRNA gene sequencing, and whole-genome sequencing for identification of Roseomonas mucosa.</title>
        <authorList>
            <person name="Rudolph W.W."/>
            <person name="Gunzer F."/>
            <person name="Trauth M."/>
            <person name="Bunk B."/>
            <person name="Bigge R."/>
            <person name="Schrottner P."/>
        </authorList>
    </citation>
    <scope>NUCLEOTIDE SEQUENCE [LARGE SCALE GENOMIC DNA]</scope>
    <source>
        <strain evidence="13 15">DSM 103800</strain>
    </source>
</reference>
<dbReference type="EMBL" id="CP015583">
    <property type="protein sequence ID" value="APT57889.1"/>
    <property type="molecule type" value="Genomic_DNA"/>
</dbReference>
<dbReference type="InterPro" id="IPR012834">
    <property type="entry name" value="FlgG_G_neg"/>
</dbReference>
<keyword evidence="12" id="KW-0966">Cell projection</keyword>
<reference evidence="13" key="3">
    <citation type="submission" date="2023-09" db="EMBL/GenBank/DDBJ databases">
        <authorList>
            <person name="Schober I."/>
            <person name="Bunk B."/>
        </authorList>
    </citation>
    <scope>NUCLEOTIDE SEQUENCE</scope>
    <source>
        <strain evidence="13">DSM 103800</strain>
    </source>
</reference>
<evidence type="ECO:0000256" key="6">
    <source>
        <dbReference type="ARBA" id="ARBA00032912"/>
    </source>
</evidence>
<keyword evidence="12" id="KW-0969">Cilium</keyword>
<reference evidence="12 14" key="1">
    <citation type="submission" date="2016-05" db="EMBL/GenBank/DDBJ databases">
        <title>Complete Genome and Methylome Analysis of Psychrotrophic Bacterial Isolates from Antarctic Lake Untersee.</title>
        <authorList>
            <person name="Fomenkov A."/>
            <person name="Akimov V.N."/>
            <person name="Vasilyeva L.V."/>
            <person name="Andersen D."/>
            <person name="Vincze T."/>
            <person name="Roberts R.J."/>
        </authorList>
    </citation>
    <scope>NUCLEOTIDE SEQUENCE [LARGE SCALE GENOMIC DNA]</scope>
    <source>
        <strain evidence="12 14">U14-5</strain>
    </source>
</reference>
<comment type="similarity">
    <text evidence="2 8">Belongs to the flagella basal body rod proteins family.</text>
</comment>
<dbReference type="PANTHER" id="PTHR30435:SF19">
    <property type="entry name" value="FLAGELLAR BASAL-BODY ROD PROTEIN FLGG"/>
    <property type="match status" value="1"/>
</dbReference>
<evidence type="ECO:0000256" key="5">
    <source>
        <dbReference type="ARBA" id="ARBA00025933"/>
    </source>
</evidence>
<dbReference type="InterPro" id="IPR019776">
    <property type="entry name" value="Flagellar_basal_body_rod_CS"/>
</dbReference>
<evidence type="ECO:0000313" key="13">
    <source>
        <dbReference type="EMBL" id="MDT8331449.1"/>
    </source>
</evidence>
<dbReference type="GO" id="GO:0009426">
    <property type="term" value="C:bacterial-type flagellum basal body, distal rod"/>
    <property type="evidence" value="ECO:0007669"/>
    <property type="project" value="UniProtKB-UniRule"/>
</dbReference>
<dbReference type="NCBIfam" id="TIGR03506">
    <property type="entry name" value="FlgEFG_subfam"/>
    <property type="match status" value="2"/>
</dbReference>
<evidence type="ECO:0000256" key="2">
    <source>
        <dbReference type="ARBA" id="ARBA00009677"/>
    </source>
</evidence>
<accession>A0A1L7AGR8</accession>
<evidence type="ECO:0000256" key="1">
    <source>
        <dbReference type="ARBA" id="ARBA00004117"/>
    </source>
</evidence>
<dbReference type="InterPro" id="IPR010930">
    <property type="entry name" value="Flg_bb/hook_C_dom"/>
</dbReference>
<dbReference type="Pfam" id="PF06429">
    <property type="entry name" value="Flg_bbr_C"/>
    <property type="match status" value="1"/>
</dbReference>
<keyword evidence="15" id="KW-1185">Reference proteome</keyword>
<dbReference type="InterPro" id="IPR037925">
    <property type="entry name" value="FlgE/F/G-like"/>
</dbReference>
<dbReference type="Pfam" id="PF00460">
    <property type="entry name" value="Flg_bb_rod"/>
    <property type="match status" value="1"/>
</dbReference>
<dbReference type="SUPFAM" id="SSF117143">
    <property type="entry name" value="Flagellar hook protein flgE"/>
    <property type="match status" value="1"/>
</dbReference>
<proteinExistence type="inferred from homology"/>
<dbReference type="NCBIfam" id="TIGR02488">
    <property type="entry name" value="flgG_G_neg"/>
    <property type="match status" value="1"/>
</dbReference>
<dbReference type="EMBL" id="JAVVDO010000014">
    <property type="protein sequence ID" value="MDT8331449.1"/>
    <property type="molecule type" value="Genomic_DNA"/>
</dbReference>
<dbReference type="Proteomes" id="UP000185494">
    <property type="component" value="Chromosome 1"/>
</dbReference>
<evidence type="ECO:0000313" key="14">
    <source>
        <dbReference type="Proteomes" id="UP000185494"/>
    </source>
</evidence>
<keyword evidence="12" id="KW-0282">Flagellum</keyword>
<dbReference type="Pfam" id="PF22692">
    <property type="entry name" value="LlgE_F_G_D1"/>
    <property type="match status" value="1"/>
</dbReference>
<dbReference type="KEGG" id="rgi:RGI145_12960"/>
<dbReference type="InterPro" id="IPR020013">
    <property type="entry name" value="Flagellar_FlgE/F/G"/>
</dbReference>
<comment type="subcellular location">
    <subcellularLocation>
        <location evidence="1 8">Bacterial flagellum basal body</location>
    </subcellularLocation>
</comment>
<dbReference type="PROSITE" id="PS00588">
    <property type="entry name" value="FLAGELLA_BB_ROD"/>
    <property type="match status" value="1"/>
</dbReference>
<gene>
    <name evidence="13" type="primary">flgG</name>
    <name evidence="12" type="ORF">RGI145_12960</name>
    <name evidence="13" type="ORF">RQ831_10315</name>
</gene>
<dbReference type="InterPro" id="IPR001444">
    <property type="entry name" value="Flag_bb_rod_N"/>
</dbReference>
<protein>
    <recommendedName>
        <fullName evidence="3 7">Flagellar basal-body rod protein FlgG</fullName>
    </recommendedName>
    <alternativeName>
        <fullName evidence="6 8">Distal rod protein</fullName>
    </alternativeName>
</protein>
<dbReference type="Proteomes" id="UP001258945">
    <property type="component" value="Unassembled WGS sequence"/>
</dbReference>
<keyword evidence="4 8" id="KW-0975">Bacterial flagellum</keyword>
<dbReference type="PANTHER" id="PTHR30435">
    <property type="entry name" value="FLAGELLAR PROTEIN"/>
    <property type="match status" value="1"/>
</dbReference>
<name>A0A1L7AGR8_9PROT</name>
<feature type="domain" description="Flagellar hook protein FlgE/F/G-like D1" evidence="11">
    <location>
        <begin position="96"/>
        <end position="158"/>
    </location>
</feature>
<evidence type="ECO:0000256" key="3">
    <source>
        <dbReference type="ARBA" id="ARBA00017948"/>
    </source>
</evidence>
<evidence type="ECO:0000313" key="15">
    <source>
        <dbReference type="Proteomes" id="UP001258945"/>
    </source>
</evidence>
<dbReference type="RefSeq" id="WP_075798701.1">
    <property type="nucleotide sequence ID" value="NZ_CP015583.1"/>
</dbReference>
<evidence type="ECO:0000256" key="8">
    <source>
        <dbReference type="RuleBase" id="RU362116"/>
    </source>
</evidence>